<sequence length="249" mass="28120">MTVSTFDPFRRVPGHELREWLRERNERPTDEVVLDYVIPLSGMIMPGMGLGMRLRALARLAPSWRLARAHRTRDGFIGLHECDMITVLDRTQLWPVLAIRLAMMALAVAMSLFMALPGWVVVLFGATAWLTTGWRAWFAVPALVTALGFLTFQQLPLVLLWAPMVLLLVQVRVSLPMLTTGLLSRKVFSSPVRFLGRRFLFRAMWDRTTSSVLLAVDKATHDDRARTGIFVDDALARGVSARLRPVLVQ</sequence>
<name>A0ABW3MBQ3_9PSEU</name>
<feature type="transmembrane region" description="Helical" evidence="1">
    <location>
        <begin position="136"/>
        <end position="155"/>
    </location>
</feature>
<protein>
    <submittedName>
        <fullName evidence="2">Uncharacterized protein</fullName>
    </submittedName>
</protein>
<feature type="transmembrane region" description="Helical" evidence="1">
    <location>
        <begin position="32"/>
        <end position="52"/>
    </location>
</feature>
<evidence type="ECO:0000313" key="2">
    <source>
        <dbReference type="EMBL" id="MFD1047957.1"/>
    </source>
</evidence>
<comment type="caution">
    <text evidence="2">The sequence shown here is derived from an EMBL/GenBank/DDBJ whole genome shotgun (WGS) entry which is preliminary data.</text>
</comment>
<dbReference type="EMBL" id="JBHTIS010001330">
    <property type="protein sequence ID" value="MFD1047957.1"/>
    <property type="molecule type" value="Genomic_DNA"/>
</dbReference>
<keyword evidence="3" id="KW-1185">Reference proteome</keyword>
<evidence type="ECO:0000313" key="3">
    <source>
        <dbReference type="Proteomes" id="UP001597045"/>
    </source>
</evidence>
<keyword evidence="1" id="KW-1133">Transmembrane helix</keyword>
<organism evidence="2 3">
    <name type="scientific">Kibdelosporangium lantanae</name>
    <dbReference type="NCBI Taxonomy" id="1497396"/>
    <lineage>
        <taxon>Bacteria</taxon>
        <taxon>Bacillati</taxon>
        <taxon>Actinomycetota</taxon>
        <taxon>Actinomycetes</taxon>
        <taxon>Pseudonocardiales</taxon>
        <taxon>Pseudonocardiaceae</taxon>
        <taxon>Kibdelosporangium</taxon>
    </lineage>
</organism>
<accession>A0ABW3MBQ3</accession>
<keyword evidence="1" id="KW-0472">Membrane</keyword>
<feature type="non-terminal residue" evidence="2">
    <location>
        <position position="249"/>
    </location>
</feature>
<reference evidence="3" key="1">
    <citation type="journal article" date="2019" name="Int. J. Syst. Evol. Microbiol.">
        <title>The Global Catalogue of Microorganisms (GCM) 10K type strain sequencing project: providing services to taxonomists for standard genome sequencing and annotation.</title>
        <authorList>
            <consortium name="The Broad Institute Genomics Platform"/>
            <consortium name="The Broad Institute Genome Sequencing Center for Infectious Disease"/>
            <person name="Wu L."/>
            <person name="Ma J."/>
        </authorList>
    </citation>
    <scope>NUCLEOTIDE SEQUENCE [LARGE SCALE GENOMIC DNA]</scope>
    <source>
        <strain evidence="3">JCM 31486</strain>
    </source>
</reference>
<dbReference type="Proteomes" id="UP001597045">
    <property type="component" value="Unassembled WGS sequence"/>
</dbReference>
<feature type="transmembrane region" description="Helical" evidence="1">
    <location>
        <begin position="97"/>
        <end position="124"/>
    </location>
</feature>
<evidence type="ECO:0000256" key="1">
    <source>
        <dbReference type="SAM" id="Phobius"/>
    </source>
</evidence>
<proteinExistence type="predicted"/>
<keyword evidence="1" id="KW-0812">Transmembrane</keyword>
<gene>
    <name evidence="2" type="ORF">ACFQ1S_21680</name>
</gene>